<keyword evidence="2" id="KW-1185">Reference proteome</keyword>
<dbReference type="AlphaFoldDB" id="A0A3E3I5P3"/>
<dbReference type="EMBL" id="QVLV01000006">
    <property type="protein sequence ID" value="RGE60972.1"/>
    <property type="molecule type" value="Genomic_DNA"/>
</dbReference>
<dbReference type="GeneID" id="97987301"/>
<protein>
    <submittedName>
        <fullName evidence="1">Uncharacterized protein</fullName>
    </submittedName>
</protein>
<organism evidence="1 2">
    <name type="scientific">Eisenbergiella massiliensis</name>
    <dbReference type="NCBI Taxonomy" id="1720294"/>
    <lineage>
        <taxon>Bacteria</taxon>
        <taxon>Bacillati</taxon>
        <taxon>Bacillota</taxon>
        <taxon>Clostridia</taxon>
        <taxon>Lachnospirales</taxon>
        <taxon>Lachnospiraceae</taxon>
        <taxon>Eisenbergiella</taxon>
    </lineage>
</organism>
<gene>
    <name evidence="1" type="ORF">DXC51_10545</name>
</gene>
<comment type="caution">
    <text evidence="1">The sequence shown here is derived from an EMBL/GenBank/DDBJ whole genome shotgun (WGS) entry which is preliminary data.</text>
</comment>
<evidence type="ECO:0000313" key="2">
    <source>
        <dbReference type="Proteomes" id="UP000260812"/>
    </source>
</evidence>
<proteinExistence type="predicted"/>
<dbReference type="Proteomes" id="UP000260812">
    <property type="component" value="Unassembled WGS sequence"/>
</dbReference>
<name>A0A3E3I5P3_9FIRM</name>
<evidence type="ECO:0000313" key="1">
    <source>
        <dbReference type="EMBL" id="RGE60972.1"/>
    </source>
</evidence>
<reference evidence="1 2" key="1">
    <citation type="submission" date="2018-08" db="EMBL/GenBank/DDBJ databases">
        <title>A genome reference for cultivated species of the human gut microbiota.</title>
        <authorList>
            <person name="Zou Y."/>
            <person name="Xue W."/>
            <person name="Luo G."/>
        </authorList>
    </citation>
    <scope>NUCLEOTIDE SEQUENCE [LARGE SCALE GENOMIC DNA]</scope>
    <source>
        <strain evidence="1 2">TF05-5AC</strain>
    </source>
</reference>
<sequence length="191" mass="22236">MGAGKINMKIRRFRAFAEKKDLQNVFEELQGKWEIYYVPTYSDAGEISYNNIMDIENLGINFHGSHQGNRQILVFFKSEECLWRVYQYKDADGQEITRYSALDAGNSAFICIDLNGIYKDCAIFPTEISTMYYDNNTVKQLYDELKRIFRKQAVKIAGSCYICPGAYGHKEKYRFCTIDIKSPPEYDIKVE</sequence>
<accession>A0A3E3I5P3</accession>
<dbReference type="RefSeq" id="WP_117544482.1">
    <property type="nucleotide sequence ID" value="NZ_JBKUNB010000006.1"/>
</dbReference>